<dbReference type="EMBL" id="AFYH01161121">
    <property type="status" value="NOT_ANNOTATED_CDS"/>
    <property type="molecule type" value="Genomic_DNA"/>
</dbReference>
<feature type="region of interest" description="Disordered" evidence="1">
    <location>
        <begin position="125"/>
        <end position="169"/>
    </location>
</feature>
<name>H3A9Z4_LATCH</name>
<dbReference type="OMA" id="ANVPKIH"/>
<feature type="domain" description="Ribosomal protein eL8/eL30/eS12/Gadd45" evidence="2">
    <location>
        <begin position="317"/>
        <end position="405"/>
    </location>
</feature>
<dbReference type="Gene3D" id="3.30.1330.30">
    <property type="match status" value="1"/>
</dbReference>
<feature type="compositionally biased region" description="Basic residues" evidence="1">
    <location>
        <begin position="1"/>
        <end position="12"/>
    </location>
</feature>
<feature type="compositionally biased region" description="Low complexity" evidence="1">
    <location>
        <begin position="125"/>
        <end position="134"/>
    </location>
</feature>
<organism evidence="3 4">
    <name type="scientific">Latimeria chalumnae</name>
    <name type="common">Coelacanth</name>
    <dbReference type="NCBI Taxonomy" id="7897"/>
    <lineage>
        <taxon>Eukaryota</taxon>
        <taxon>Metazoa</taxon>
        <taxon>Chordata</taxon>
        <taxon>Craniata</taxon>
        <taxon>Vertebrata</taxon>
        <taxon>Euteleostomi</taxon>
        <taxon>Coelacanthiformes</taxon>
        <taxon>Coelacanthidae</taxon>
        <taxon>Latimeria</taxon>
    </lineage>
</organism>
<dbReference type="FunFam" id="3.30.1330.30:FF:000004">
    <property type="entry name" value="selenocysteine insertion sequence-binding protein 2"/>
    <property type="match status" value="1"/>
</dbReference>
<keyword evidence="4" id="KW-1185">Reference proteome</keyword>
<dbReference type="eggNOG" id="ENOG502QUP4">
    <property type="taxonomic scope" value="Eukaryota"/>
</dbReference>
<dbReference type="EMBL" id="AFYH01161118">
    <property type="status" value="NOT_ANNOTATED_CDS"/>
    <property type="molecule type" value="Genomic_DNA"/>
</dbReference>
<proteinExistence type="predicted"/>
<sequence length="526" mass="58791">RKKKKEKKKKKSQQSDPDLKTEETPVIVQEPPRFEDTEEFPDLSVAAGGSDRTNRSDKTLIAGQYLQKKEPPKKSVKKSKLPMQLDLGDMLAALEQKQLVQKPQQASRPLVFSVGGALPILPKEAAATKKQQQQSNQGKVPHNPLDSSAPLIKKGKQREVPKPKKPSPLKKVILKEREERKQRRLLGELDLGSPARDINVTDHQDILLQYVTPGVPRLRSTLKTADGGKNFFSIVGPEDTSTPPVSPTMHNSEVPPDSEAACPLENLPDSSLPKIHSRRFRDYCSQILSKEVDSCATELLKELVRFQDRLHQKNPIKAKTKRRIVMGIREVLKHLKLKKLKGVIISPNCEKIQSKGGLDEVLHTIINTACEQNVPFVFALNRKALGRCVNKAVPVSVVGIFSYDGAETHFHKMVELTSEARKAYQEMVAALRKEQAEQEETEEHGEPLSSQEGGSAVSATDQTPYLTSELDEPEYIKIWQRMLENECSSHIFSVEGNARTEPQNGNVENQLRMTLDENTGTLGQCL</sequence>
<gene>
    <name evidence="3" type="primary">SECISBP2</name>
</gene>
<dbReference type="AlphaFoldDB" id="H3A9Z4"/>
<reference evidence="3" key="2">
    <citation type="submission" date="2025-08" db="UniProtKB">
        <authorList>
            <consortium name="Ensembl"/>
        </authorList>
    </citation>
    <scope>IDENTIFICATION</scope>
</reference>
<dbReference type="EMBL" id="AFYH01161122">
    <property type="status" value="NOT_ANNOTATED_CDS"/>
    <property type="molecule type" value="Genomic_DNA"/>
</dbReference>
<feature type="compositionally biased region" description="Polar residues" evidence="1">
    <location>
        <begin position="239"/>
        <end position="251"/>
    </location>
</feature>
<dbReference type="Ensembl" id="ENSLACT00000006518.1">
    <property type="protein sequence ID" value="ENSLACP00000006465.1"/>
    <property type="gene ID" value="ENSLACG00000005735.1"/>
</dbReference>
<evidence type="ECO:0000256" key="1">
    <source>
        <dbReference type="SAM" id="MobiDB-lite"/>
    </source>
</evidence>
<dbReference type="STRING" id="7897.ENSLACP00000006465"/>
<feature type="region of interest" description="Disordered" evidence="1">
    <location>
        <begin position="235"/>
        <end position="258"/>
    </location>
</feature>
<dbReference type="SUPFAM" id="SSF55315">
    <property type="entry name" value="L30e-like"/>
    <property type="match status" value="1"/>
</dbReference>
<feature type="region of interest" description="Disordered" evidence="1">
    <location>
        <begin position="1"/>
        <end position="82"/>
    </location>
</feature>
<feature type="region of interest" description="Disordered" evidence="1">
    <location>
        <begin position="432"/>
        <end position="466"/>
    </location>
</feature>
<dbReference type="InterPro" id="IPR029064">
    <property type="entry name" value="Ribosomal_eL30-like_sf"/>
</dbReference>
<dbReference type="GO" id="GO:0003730">
    <property type="term" value="F:mRNA 3'-UTR binding"/>
    <property type="evidence" value="ECO:0007669"/>
    <property type="project" value="TreeGrafter"/>
</dbReference>
<evidence type="ECO:0000313" key="4">
    <source>
        <dbReference type="Proteomes" id="UP000008672"/>
    </source>
</evidence>
<dbReference type="InterPro" id="IPR040051">
    <property type="entry name" value="SECISBP2"/>
</dbReference>
<dbReference type="InterPro" id="IPR004038">
    <property type="entry name" value="Ribosomal_eL8/eL30/eS12/Gad45"/>
</dbReference>
<dbReference type="EMBL" id="AFYH01161124">
    <property type="status" value="NOT_ANNOTATED_CDS"/>
    <property type="molecule type" value="Genomic_DNA"/>
</dbReference>
<dbReference type="GO" id="GO:0001514">
    <property type="term" value="P:selenocysteine incorporation"/>
    <property type="evidence" value="ECO:0007669"/>
    <property type="project" value="TreeGrafter"/>
</dbReference>
<reference evidence="3" key="3">
    <citation type="submission" date="2025-09" db="UniProtKB">
        <authorList>
            <consortium name="Ensembl"/>
        </authorList>
    </citation>
    <scope>IDENTIFICATION</scope>
</reference>
<dbReference type="HOGENOM" id="CLU_016771_1_1_1"/>
<dbReference type="PANTHER" id="PTHR13284:SF9">
    <property type="entry name" value="SELENOCYSTEINE INSERTION SEQUENCE-BINDING PROTEIN 2"/>
    <property type="match status" value="1"/>
</dbReference>
<evidence type="ECO:0000313" key="3">
    <source>
        <dbReference type="Ensembl" id="ENSLACP00000006465.1"/>
    </source>
</evidence>
<evidence type="ECO:0000259" key="2">
    <source>
        <dbReference type="Pfam" id="PF01248"/>
    </source>
</evidence>
<dbReference type="Bgee" id="ENSLACG00000005735">
    <property type="expression patterns" value="Expressed in pectoral fin and 5 other cell types or tissues"/>
</dbReference>
<dbReference type="GeneTree" id="ENSGT00490000043356"/>
<protein>
    <submittedName>
        <fullName evidence="3">SECIS binding protein 2</fullName>
    </submittedName>
</protein>
<dbReference type="GO" id="GO:0035368">
    <property type="term" value="F:selenocysteine insertion sequence binding"/>
    <property type="evidence" value="ECO:0007669"/>
    <property type="project" value="InterPro"/>
</dbReference>
<dbReference type="EMBL" id="AFYH01161123">
    <property type="status" value="NOT_ANNOTATED_CDS"/>
    <property type="molecule type" value="Genomic_DNA"/>
</dbReference>
<dbReference type="EMBL" id="AFYH01161119">
    <property type="status" value="NOT_ANNOTATED_CDS"/>
    <property type="molecule type" value="Genomic_DNA"/>
</dbReference>
<dbReference type="EMBL" id="AFYH01161120">
    <property type="status" value="NOT_ANNOTATED_CDS"/>
    <property type="molecule type" value="Genomic_DNA"/>
</dbReference>
<reference evidence="4" key="1">
    <citation type="submission" date="2011-08" db="EMBL/GenBank/DDBJ databases">
        <title>The draft genome of Latimeria chalumnae.</title>
        <authorList>
            <person name="Di Palma F."/>
            <person name="Alfoldi J."/>
            <person name="Johnson J."/>
            <person name="Berlin A."/>
            <person name="Gnerre S."/>
            <person name="Jaffe D."/>
            <person name="MacCallum I."/>
            <person name="Young S."/>
            <person name="Walker B.J."/>
            <person name="Lander E."/>
            <person name="Lindblad-Toh K."/>
        </authorList>
    </citation>
    <scope>NUCLEOTIDE SEQUENCE [LARGE SCALE GENOMIC DNA]</scope>
    <source>
        <strain evidence="4">Wild caught</strain>
    </source>
</reference>
<accession>H3A9Z4</accession>
<feature type="compositionally biased region" description="Polar residues" evidence="1">
    <location>
        <begin position="448"/>
        <end position="466"/>
    </location>
</feature>
<dbReference type="GO" id="GO:0043021">
    <property type="term" value="F:ribonucleoprotein complex binding"/>
    <property type="evidence" value="ECO:0007669"/>
    <property type="project" value="TreeGrafter"/>
</dbReference>
<dbReference type="Pfam" id="PF01248">
    <property type="entry name" value="Ribosomal_L7Ae"/>
    <property type="match status" value="1"/>
</dbReference>
<dbReference type="InParanoid" id="H3A9Z4"/>
<dbReference type="PANTHER" id="PTHR13284">
    <property type="entry name" value="GH01354P"/>
    <property type="match status" value="1"/>
</dbReference>
<dbReference type="Proteomes" id="UP000008672">
    <property type="component" value="Unassembled WGS sequence"/>
</dbReference>
<dbReference type="GO" id="GO:1990904">
    <property type="term" value="C:ribonucleoprotein complex"/>
    <property type="evidence" value="ECO:0007669"/>
    <property type="project" value="TreeGrafter"/>
</dbReference>
<dbReference type="GO" id="GO:0005739">
    <property type="term" value="C:mitochondrion"/>
    <property type="evidence" value="ECO:0007669"/>
    <property type="project" value="TreeGrafter"/>
</dbReference>
<dbReference type="FunCoup" id="H3A9Z4">
    <property type="interactions" value="1387"/>
</dbReference>